<protein>
    <submittedName>
        <fullName evidence="2">Uncharacterized protein</fullName>
    </submittedName>
</protein>
<keyword evidence="1" id="KW-0812">Transmembrane</keyword>
<comment type="caution">
    <text evidence="2">The sequence shown here is derived from an EMBL/GenBank/DDBJ whole genome shotgun (WGS) entry which is preliminary data.</text>
</comment>
<proteinExistence type="predicted"/>
<dbReference type="AlphaFoldDB" id="A0A6G0SY76"/>
<reference evidence="2 3" key="1">
    <citation type="submission" date="2019-08" db="EMBL/GenBank/DDBJ databases">
        <title>The genome of the soybean aphid Biotype 1, its phylome, world population structure and adaptation to the North American continent.</title>
        <authorList>
            <person name="Giordano R."/>
            <person name="Donthu R.K."/>
            <person name="Hernandez A.G."/>
            <person name="Wright C.L."/>
            <person name="Zimin A.V."/>
        </authorList>
    </citation>
    <scope>NUCLEOTIDE SEQUENCE [LARGE SCALE GENOMIC DNA]</scope>
    <source>
        <tissue evidence="2">Whole aphids</tissue>
    </source>
</reference>
<keyword evidence="1" id="KW-0472">Membrane</keyword>
<organism evidence="2 3">
    <name type="scientific">Aphis glycines</name>
    <name type="common">Soybean aphid</name>
    <dbReference type="NCBI Taxonomy" id="307491"/>
    <lineage>
        <taxon>Eukaryota</taxon>
        <taxon>Metazoa</taxon>
        <taxon>Ecdysozoa</taxon>
        <taxon>Arthropoda</taxon>
        <taxon>Hexapoda</taxon>
        <taxon>Insecta</taxon>
        <taxon>Pterygota</taxon>
        <taxon>Neoptera</taxon>
        <taxon>Paraneoptera</taxon>
        <taxon>Hemiptera</taxon>
        <taxon>Sternorrhyncha</taxon>
        <taxon>Aphidomorpha</taxon>
        <taxon>Aphidoidea</taxon>
        <taxon>Aphididae</taxon>
        <taxon>Aphidini</taxon>
        <taxon>Aphis</taxon>
        <taxon>Aphis</taxon>
    </lineage>
</organism>
<evidence type="ECO:0000256" key="1">
    <source>
        <dbReference type="SAM" id="Phobius"/>
    </source>
</evidence>
<feature type="transmembrane region" description="Helical" evidence="1">
    <location>
        <begin position="54"/>
        <end position="74"/>
    </location>
</feature>
<accession>A0A6G0SY76</accession>
<dbReference type="Proteomes" id="UP000475862">
    <property type="component" value="Unassembled WGS sequence"/>
</dbReference>
<keyword evidence="3" id="KW-1185">Reference proteome</keyword>
<evidence type="ECO:0000313" key="3">
    <source>
        <dbReference type="Proteomes" id="UP000475862"/>
    </source>
</evidence>
<name>A0A6G0SY76_APHGL</name>
<evidence type="ECO:0000313" key="2">
    <source>
        <dbReference type="EMBL" id="KAE9523323.1"/>
    </source>
</evidence>
<gene>
    <name evidence="2" type="ORF">AGLY_016271</name>
</gene>
<dbReference type="EMBL" id="VYZN01000080">
    <property type="protein sequence ID" value="KAE9523323.1"/>
    <property type="molecule type" value="Genomic_DNA"/>
</dbReference>
<keyword evidence="1" id="KW-1133">Transmembrane helix</keyword>
<sequence>MLMEINKFHYAFDIEYLTLLSSFIYYTGSLKVSSIVLEKQEFNVVTITSAFRTIYLYLTFASFKGFSILCLIIVSSITSTIGELGSYFCPLPTRITSNCSFLISIIRLTITSAASLEGAHTRSLGLAAVLINLLDIKVKIILQITLVFPVPGGPIIKPTLAFEESILKLCNCGVMSALHNFIGFLFLTTFVSKHSDCTITIHKHPLSEFLDSDKIEYQMLGENNIDFIVEEYSDGIIFTNGGDVSTNFSSCIKIQ</sequence>